<dbReference type="EMBL" id="CP016374">
    <property type="protein sequence ID" value="AQX00645.1"/>
    <property type="molecule type" value="Genomic_DNA"/>
</dbReference>
<protein>
    <recommendedName>
        <fullName evidence="3">Lanthionine synthetase C-like protein</fullName>
    </recommendedName>
</protein>
<dbReference type="AlphaFoldDB" id="A0AAU8VCN1"/>
<dbReference type="Gene3D" id="1.50.10.20">
    <property type="match status" value="1"/>
</dbReference>
<gene>
    <name evidence="1" type="ORF">BBD32_03780</name>
</gene>
<organism evidence="1 2">
    <name type="scientific">Elizabethkingia anophelis</name>
    <dbReference type="NCBI Taxonomy" id="1117645"/>
    <lineage>
        <taxon>Bacteria</taxon>
        <taxon>Pseudomonadati</taxon>
        <taxon>Bacteroidota</taxon>
        <taxon>Flavobacteriia</taxon>
        <taxon>Flavobacteriales</taxon>
        <taxon>Weeksellaceae</taxon>
        <taxon>Elizabethkingia</taxon>
    </lineage>
</organism>
<proteinExistence type="predicted"/>
<dbReference type="SMART" id="SM01260">
    <property type="entry name" value="LANC_like"/>
    <property type="match status" value="1"/>
</dbReference>
<dbReference type="PRINTS" id="PR01955">
    <property type="entry name" value="LANCFRANKIA"/>
</dbReference>
<reference evidence="1 2" key="1">
    <citation type="submission" date="2016-07" db="EMBL/GenBank/DDBJ databases">
        <title>Revisiting the taxonomy of the Elizabethkingia Genus using Whole-Genome Sequencing, Optical Mapping, and MALDI-TOF, along with proposal of three novel Elizabethkingia species: Elizabethkingia bruuniana sp. nov., Elizabethkingia ursingii sp. nov., and Elizabethkingia occulta sp. nov.</title>
        <authorList>
            <person name="Nicholson A.C."/>
        </authorList>
    </citation>
    <scope>NUCLEOTIDE SEQUENCE [LARGE SCALE GENOMIC DNA]</scope>
    <source>
        <strain evidence="1 2">F3201</strain>
    </source>
</reference>
<dbReference type="SUPFAM" id="SSF158745">
    <property type="entry name" value="LanC-like"/>
    <property type="match status" value="1"/>
</dbReference>
<dbReference type="Pfam" id="PF05147">
    <property type="entry name" value="LANC_like"/>
    <property type="match status" value="1"/>
</dbReference>
<dbReference type="GO" id="GO:0031179">
    <property type="term" value="P:peptide modification"/>
    <property type="evidence" value="ECO:0007669"/>
    <property type="project" value="InterPro"/>
</dbReference>
<accession>A0AAU8VCN1</accession>
<evidence type="ECO:0000313" key="1">
    <source>
        <dbReference type="EMBL" id="AQX00645.1"/>
    </source>
</evidence>
<dbReference type="Proteomes" id="UP000190848">
    <property type="component" value="Chromosome"/>
</dbReference>
<dbReference type="InterPro" id="IPR007822">
    <property type="entry name" value="LANC-like"/>
</dbReference>
<name>A0AAU8VCN1_9FLAO</name>
<evidence type="ECO:0008006" key="3">
    <source>
        <dbReference type="Google" id="ProtNLM"/>
    </source>
</evidence>
<evidence type="ECO:0000313" key="2">
    <source>
        <dbReference type="Proteomes" id="UP000190848"/>
    </source>
</evidence>
<sequence length="408" mass="47028">MMKNKQYHDTIHSIIQEIDNNTHKFTNPSVEDGSMGLAIFYFYCHKHYGKEIYLTKAEEMIDASIQFLSKISDEGTFTVKYKGDSLSNLIASFGKGLLFVESKLCYKYDFTQYYEMIDEILVDLSYKSIEEKDFDFFSGALAAGHYFINKFNIYKDETSCHTLLNIYNALVKSGLSDMPDQVYWKAPVYSDEVYLGISHGSAMIINFMVKLFKIGIFNQNDVSQKQILEKAVNFVTSQKTDFEMGYFPHVYKSGYNIEPTIFAMCYGDLGVLYALKFSSAIVDDIRLIEEVDLLLEKSSKRKKDIQHTVDASLFYGASGVYCIYRSLYSNTNDPFFKKVYKYWYSQILTYQDINQKFRAGFTFFINDDDNDSYTQYSFGWGLAGLGICLLLDLDNDLPLLDEILLIGL</sequence>